<name>A0A2N0TUD5_9FLAO</name>
<dbReference type="Proteomes" id="UP000232673">
    <property type="component" value="Unassembled WGS sequence"/>
</dbReference>
<organism evidence="1 2">
    <name type="scientific">Salegentibacter salinarum</name>
    <dbReference type="NCBI Taxonomy" id="447422"/>
    <lineage>
        <taxon>Bacteria</taxon>
        <taxon>Pseudomonadati</taxon>
        <taxon>Bacteroidota</taxon>
        <taxon>Flavobacteriia</taxon>
        <taxon>Flavobacteriales</taxon>
        <taxon>Flavobacteriaceae</taxon>
        <taxon>Salegentibacter</taxon>
    </lineage>
</organism>
<comment type="caution">
    <text evidence="1">The sequence shown here is derived from an EMBL/GenBank/DDBJ whole genome shotgun (WGS) entry which is preliminary data.</text>
</comment>
<dbReference type="RefSeq" id="WP_079711992.1">
    <property type="nucleotide sequence ID" value="NZ_FUZC01000002.1"/>
</dbReference>
<dbReference type="EMBL" id="LKTS01000023">
    <property type="protein sequence ID" value="PKD18362.1"/>
    <property type="molecule type" value="Genomic_DNA"/>
</dbReference>
<reference evidence="1 2" key="1">
    <citation type="submission" date="2015-10" db="EMBL/GenBank/DDBJ databases">
        <title>Draft genome sequence of Salegentibacter salinarum KCTC 12975.</title>
        <authorList>
            <person name="Lin W."/>
            <person name="Zheng Q."/>
        </authorList>
    </citation>
    <scope>NUCLEOTIDE SEQUENCE [LARGE SCALE GENOMIC DNA]</scope>
    <source>
        <strain evidence="1 2">KCTC 12975</strain>
    </source>
</reference>
<sequence length="120" mass="13692">MKKILPVLISIFFVACSKDDDSKNIPITEENIVISQNEIYEYDLEFPGDEDGFSITRQAVNCEISKIEQDSITGNFIYTYKPEAGFTGTDTVEITHNAYSISRDEAYNVRIIRINIEARK</sequence>
<dbReference type="OrthoDB" id="1440635at2"/>
<dbReference type="PROSITE" id="PS51257">
    <property type="entry name" value="PROKAR_LIPOPROTEIN"/>
    <property type="match status" value="1"/>
</dbReference>
<keyword evidence="2" id="KW-1185">Reference proteome</keyword>
<proteinExistence type="predicted"/>
<accession>A0A2N0TUD5</accession>
<gene>
    <name evidence="1" type="ORF">APR41_04205</name>
</gene>
<evidence type="ECO:0000313" key="1">
    <source>
        <dbReference type="EMBL" id="PKD18362.1"/>
    </source>
</evidence>
<evidence type="ECO:0000313" key="2">
    <source>
        <dbReference type="Proteomes" id="UP000232673"/>
    </source>
</evidence>
<dbReference type="STRING" id="447422.SAMN05660903_00862"/>
<protein>
    <submittedName>
        <fullName evidence="1">Uncharacterized protein</fullName>
    </submittedName>
</protein>
<dbReference type="AlphaFoldDB" id="A0A2N0TUD5"/>